<keyword evidence="3" id="KW-0677">Repeat</keyword>
<evidence type="ECO:0000256" key="3">
    <source>
        <dbReference type="ARBA" id="ARBA00022737"/>
    </source>
</evidence>
<dbReference type="Pfam" id="PF23559">
    <property type="entry name" value="WHD_DRP"/>
    <property type="match status" value="1"/>
</dbReference>
<evidence type="ECO:0000259" key="8">
    <source>
        <dbReference type="Pfam" id="PF18052"/>
    </source>
</evidence>
<name>R7WFX1_AEGTA</name>
<dbReference type="InterPro" id="IPR044974">
    <property type="entry name" value="Disease_R_plants"/>
</dbReference>
<dbReference type="InterPro" id="IPR055414">
    <property type="entry name" value="LRR_R13L4/SHOC2-like"/>
</dbReference>
<evidence type="ECO:0000256" key="1">
    <source>
        <dbReference type="ARBA" id="ARBA00008894"/>
    </source>
</evidence>
<proteinExistence type="inferred from homology"/>
<dbReference type="SUPFAM" id="SSF52540">
    <property type="entry name" value="P-loop containing nucleoside triphosphate hydrolases"/>
    <property type="match status" value="1"/>
</dbReference>
<evidence type="ECO:0000259" key="10">
    <source>
        <dbReference type="Pfam" id="PF23598"/>
    </source>
</evidence>
<evidence type="ECO:0000256" key="5">
    <source>
        <dbReference type="ARBA" id="ARBA00022821"/>
    </source>
</evidence>
<evidence type="ECO:0000256" key="2">
    <source>
        <dbReference type="ARBA" id="ARBA00022614"/>
    </source>
</evidence>
<dbReference type="GO" id="GO:0042742">
    <property type="term" value="P:defense response to bacterium"/>
    <property type="evidence" value="ECO:0007669"/>
    <property type="project" value="UniProtKB-ARBA"/>
</dbReference>
<dbReference type="EnsemblPlants" id="EMT19454">
    <property type="protein sequence ID" value="EMT19454"/>
    <property type="gene ID" value="F775_06253"/>
</dbReference>
<keyword evidence="4" id="KW-0547">Nucleotide-binding</keyword>
<accession>R7WFX1</accession>
<dbReference type="CDD" id="cd14798">
    <property type="entry name" value="RX-CC_like"/>
    <property type="match status" value="1"/>
</dbReference>
<dbReference type="Gene3D" id="3.80.10.10">
    <property type="entry name" value="Ribonuclease Inhibitor"/>
    <property type="match status" value="1"/>
</dbReference>
<feature type="domain" description="Disease resistance R13L4/SHOC-2-like LRR" evidence="10">
    <location>
        <begin position="536"/>
        <end position="780"/>
    </location>
</feature>
<keyword evidence="2" id="KW-0433">Leucine-rich repeat</keyword>
<dbReference type="PANTHER" id="PTHR23155:SF906">
    <property type="entry name" value="OS08G0205100 PROTEIN"/>
    <property type="match status" value="1"/>
</dbReference>
<organism evidence="11">
    <name type="scientific">Aegilops tauschii</name>
    <name type="common">Tausch's goatgrass</name>
    <name type="synonym">Aegilops squarrosa</name>
    <dbReference type="NCBI Taxonomy" id="37682"/>
    <lineage>
        <taxon>Eukaryota</taxon>
        <taxon>Viridiplantae</taxon>
        <taxon>Streptophyta</taxon>
        <taxon>Embryophyta</taxon>
        <taxon>Tracheophyta</taxon>
        <taxon>Spermatophyta</taxon>
        <taxon>Magnoliopsida</taxon>
        <taxon>Liliopsida</taxon>
        <taxon>Poales</taxon>
        <taxon>Poaceae</taxon>
        <taxon>BOP clade</taxon>
        <taxon>Pooideae</taxon>
        <taxon>Triticodae</taxon>
        <taxon>Triticeae</taxon>
        <taxon>Triticinae</taxon>
        <taxon>Aegilops</taxon>
    </lineage>
</organism>
<dbReference type="InterPro" id="IPR042197">
    <property type="entry name" value="Apaf_helical"/>
</dbReference>
<evidence type="ECO:0000259" key="7">
    <source>
        <dbReference type="Pfam" id="PF00931"/>
    </source>
</evidence>
<evidence type="ECO:0000256" key="6">
    <source>
        <dbReference type="ARBA" id="ARBA00023054"/>
    </source>
</evidence>
<evidence type="ECO:0000256" key="4">
    <source>
        <dbReference type="ARBA" id="ARBA00022741"/>
    </source>
</evidence>
<dbReference type="Pfam" id="PF00931">
    <property type="entry name" value="NB-ARC"/>
    <property type="match status" value="1"/>
</dbReference>
<dbReference type="Gene3D" id="1.20.5.4130">
    <property type="match status" value="1"/>
</dbReference>
<dbReference type="AlphaFoldDB" id="R7WFX1"/>
<dbReference type="InterPro" id="IPR027417">
    <property type="entry name" value="P-loop_NTPase"/>
</dbReference>
<keyword evidence="5" id="KW-0611">Plant defense</keyword>
<evidence type="ECO:0000259" key="9">
    <source>
        <dbReference type="Pfam" id="PF23559"/>
    </source>
</evidence>
<feature type="domain" description="Disease resistance protein winged helix" evidence="9">
    <location>
        <begin position="416"/>
        <end position="486"/>
    </location>
</feature>
<dbReference type="Gene3D" id="3.40.50.300">
    <property type="entry name" value="P-loop containing nucleotide triphosphate hydrolases"/>
    <property type="match status" value="1"/>
</dbReference>
<dbReference type="FunFam" id="1.10.10.10:FF:000322">
    <property type="entry name" value="Probable disease resistance protein At1g63360"/>
    <property type="match status" value="1"/>
</dbReference>
<dbReference type="Pfam" id="PF18052">
    <property type="entry name" value="Rx_N"/>
    <property type="match status" value="1"/>
</dbReference>
<evidence type="ECO:0000313" key="11">
    <source>
        <dbReference type="EnsemblPlants" id="EMT19454"/>
    </source>
</evidence>
<dbReference type="Gene3D" id="1.10.8.430">
    <property type="entry name" value="Helical domain of apoptotic protease-activating factors"/>
    <property type="match status" value="1"/>
</dbReference>
<dbReference type="Gene3D" id="1.10.10.10">
    <property type="entry name" value="Winged helix-like DNA-binding domain superfamily/Winged helix DNA-binding domain"/>
    <property type="match status" value="1"/>
</dbReference>
<dbReference type="InterPro" id="IPR058922">
    <property type="entry name" value="WHD_DRP"/>
</dbReference>
<dbReference type="InterPro" id="IPR038005">
    <property type="entry name" value="RX-like_CC"/>
</dbReference>
<protein>
    <submittedName>
        <fullName evidence="11">Disease resistance protein RPP13</fullName>
    </submittedName>
</protein>
<feature type="domain" description="Disease resistance N-terminal" evidence="8">
    <location>
        <begin position="3"/>
        <end position="88"/>
    </location>
</feature>
<dbReference type="GO" id="GO:0043531">
    <property type="term" value="F:ADP binding"/>
    <property type="evidence" value="ECO:0007669"/>
    <property type="project" value="InterPro"/>
</dbReference>
<dbReference type="PANTHER" id="PTHR23155">
    <property type="entry name" value="DISEASE RESISTANCE PROTEIN RP"/>
    <property type="match status" value="1"/>
</dbReference>
<comment type="similarity">
    <text evidence="1">Belongs to the disease resistance NB-LRR family.</text>
</comment>
<dbReference type="PRINTS" id="PR00364">
    <property type="entry name" value="DISEASERSIST"/>
</dbReference>
<sequence>MGVMRPLLGKLAALAGGEYSKLKGVKKQASFLEKELSAMNAALEKMELMDELDPVARDWRDHVREMSYDMENCIDDFVHQFGGGNAKLGFMKKTARSLKMLGQRHRIADRMEELKTLALEANERRIRYKIDEFNPNSSSVAIDPRMSAIYTKAADLVGTDGPKKELVNLLTSTAEKELKVVSIVGFGGLGKTTLAKQVYDEIRGQFDHTAFVSVSQKPNMTGLLYRIQLKLGMNRSSRVCEVEDITDDLRNYLTHKRYLIIVDDLWDQSAWNTISRAFPESANGSRVIITTRVESVASAACCSRPEFIYRMKPLNKQDSKKLFFGRVYGSEDDHQFEEITAEILKKCGELPLAIITIASLLASRPEKLRDEWESIRNSLGTHFAVNPTVEGVKNILNLSYIHLPLHLRACFLHLGLYPEDREIERDDLVRQWLAEGLVSKLHGQDSEVVAKSYFNDLINRSLIQPGCNKDGELVSCRVHDMMLDLILSKCEEHNFLRVECSPEEMARDHGRKYKVRRISMNLGNGGVADEATSRIIPSSVSQVRSLALFGESNSDLQIPSDILNLPRLSHLEIPYGGKAPNGIMKMKSLHTLIGVFLDPTLSEDIEGLSELTNLRRLGLVSFLEPHEMATWVALPHSIEMLHDLRYLRIIGNPSYTSDLLGSLSDPFRHMKVLELAFWRMSRIPKWICGLQCLCRLELNVDTCTDEFHALGELPSLVNLSLQIRSIPEDSRVTFSAGSFPVLEDFECESEYDVTVYLAFGAGAMPKLSLLDLRFDKSNWGGATPVGFRKCTQLHPNRPQFTSYKEFRFGTTPLTKRIKGNRVISQIIPTFVCIWTYTPYVSAEDPILARPTNRN</sequence>
<dbReference type="InterPro" id="IPR002182">
    <property type="entry name" value="NB-ARC"/>
</dbReference>
<feature type="domain" description="NB-ARC" evidence="7">
    <location>
        <begin position="164"/>
        <end position="327"/>
    </location>
</feature>
<dbReference type="Pfam" id="PF23598">
    <property type="entry name" value="LRR_14"/>
    <property type="match status" value="1"/>
</dbReference>
<reference evidence="11" key="1">
    <citation type="submission" date="2015-06" db="UniProtKB">
        <authorList>
            <consortium name="EnsemblPlants"/>
        </authorList>
    </citation>
    <scope>IDENTIFICATION</scope>
</reference>
<dbReference type="InterPro" id="IPR032675">
    <property type="entry name" value="LRR_dom_sf"/>
</dbReference>
<dbReference type="FunFam" id="3.40.50.300:FF:001091">
    <property type="entry name" value="Probable disease resistance protein At1g61300"/>
    <property type="match status" value="1"/>
</dbReference>
<dbReference type="SUPFAM" id="SSF52058">
    <property type="entry name" value="L domain-like"/>
    <property type="match status" value="1"/>
</dbReference>
<dbReference type="GO" id="GO:0009626">
    <property type="term" value="P:plant-type hypersensitive response"/>
    <property type="evidence" value="ECO:0007669"/>
    <property type="project" value="UniProtKB-ARBA"/>
</dbReference>
<keyword evidence="6" id="KW-0175">Coiled coil</keyword>
<dbReference type="GO" id="GO:0002758">
    <property type="term" value="P:innate immune response-activating signaling pathway"/>
    <property type="evidence" value="ECO:0007669"/>
    <property type="project" value="UniProtKB-ARBA"/>
</dbReference>
<dbReference type="InterPro" id="IPR041118">
    <property type="entry name" value="Rx_N"/>
</dbReference>
<dbReference type="InterPro" id="IPR036388">
    <property type="entry name" value="WH-like_DNA-bd_sf"/>
</dbReference>